<dbReference type="Proteomes" id="UP000239590">
    <property type="component" value="Unassembled WGS sequence"/>
</dbReference>
<evidence type="ECO:0000313" key="1">
    <source>
        <dbReference type="EMBL" id="PQA60255.1"/>
    </source>
</evidence>
<comment type="caution">
    <text evidence="1">The sequence shown here is derived from an EMBL/GenBank/DDBJ whole genome shotgun (WGS) entry which is preliminary data.</text>
</comment>
<sequence>MRKLIFLLGFLHSTVFGQIRQDRLNGLLIGQGAVFAGTIYGLSKAWYKKPLKNFHTFNDNKEWLQLDKAGHAYTAYQIARMGMAAYQWAGMNNQQSALYGATSGVTFMLPIEILDGFSPEYGFSIGDVVANLTGPAILVTQQLAWGEVRVTPKWSFHPTRLARERPELLGRSWSESWLKDYNGQTYWLSMNPASFQAPNERTVRWPKLLNIAVGYGIDNMIAADYEKSIALGRRPVRQFFISPDLDLTRIPTHSDLLKSLLFLANCLKIPAPAIEFRVSKVPPKFKVKVHPVYF</sequence>
<gene>
    <name evidence="1" type="ORF">C5O19_11745</name>
</gene>
<dbReference type="EMBL" id="PTRA01000001">
    <property type="protein sequence ID" value="PQA60255.1"/>
    <property type="molecule type" value="Genomic_DNA"/>
</dbReference>
<dbReference type="OrthoDB" id="9803535at2"/>
<reference evidence="2" key="1">
    <citation type="submission" date="2018-02" db="EMBL/GenBank/DDBJ databases">
        <title>Genome sequencing of Solimonas sp. HR-BB.</title>
        <authorList>
            <person name="Lee Y."/>
            <person name="Jeon C.O."/>
        </authorList>
    </citation>
    <scope>NUCLEOTIDE SEQUENCE [LARGE SCALE GENOMIC DNA]</scope>
    <source>
        <strain evidence="2">HR-U</strain>
    </source>
</reference>
<evidence type="ECO:0000313" key="2">
    <source>
        <dbReference type="Proteomes" id="UP000239590"/>
    </source>
</evidence>
<proteinExistence type="predicted"/>
<keyword evidence="2" id="KW-1185">Reference proteome</keyword>
<organism evidence="1 2">
    <name type="scientific">Siphonobacter curvatus</name>
    <dbReference type="NCBI Taxonomy" id="2094562"/>
    <lineage>
        <taxon>Bacteria</taxon>
        <taxon>Pseudomonadati</taxon>
        <taxon>Bacteroidota</taxon>
        <taxon>Cytophagia</taxon>
        <taxon>Cytophagales</taxon>
        <taxon>Cytophagaceae</taxon>
        <taxon>Siphonobacter</taxon>
    </lineage>
</organism>
<dbReference type="Pfam" id="PF10043">
    <property type="entry name" value="DUF2279"/>
    <property type="match status" value="1"/>
</dbReference>
<dbReference type="RefSeq" id="WP_104712345.1">
    <property type="nucleotide sequence ID" value="NZ_PTRA01000001.1"/>
</dbReference>
<protein>
    <submittedName>
        <fullName evidence="1">DUF2279 domain-containing protein</fullName>
    </submittedName>
</protein>
<dbReference type="InterPro" id="IPR018736">
    <property type="entry name" value="DUF2279_periplasmic_lipo"/>
</dbReference>
<dbReference type="AlphaFoldDB" id="A0A2S7IRB0"/>
<accession>A0A2S7IRB0</accession>
<name>A0A2S7IRB0_9BACT</name>